<evidence type="ECO:0000313" key="4">
    <source>
        <dbReference type="Proteomes" id="UP000886523"/>
    </source>
</evidence>
<evidence type="ECO:0000259" key="2">
    <source>
        <dbReference type="PROSITE" id="PS50011"/>
    </source>
</evidence>
<dbReference type="PANTHER" id="PTHR44329">
    <property type="entry name" value="SERINE/THREONINE-PROTEIN KINASE TNNI3K-RELATED"/>
    <property type="match status" value="1"/>
</dbReference>
<name>A0A9P6ATZ5_9AGAM</name>
<dbReference type="InterPro" id="IPR008266">
    <property type="entry name" value="Tyr_kinase_AS"/>
</dbReference>
<dbReference type="Proteomes" id="UP000886523">
    <property type="component" value="Unassembled WGS sequence"/>
</dbReference>
<dbReference type="GO" id="GO:0004674">
    <property type="term" value="F:protein serine/threonine kinase activity"/>
    <property type="evidence" value="ECO:0007669"/>
    <property type="project" value="TreeGrafter"/>
</dbReference>
<keyword evidence="4" id="KW-1185">Reference proteome</keyword>
<comment type="caution">
    <text evidence="3">The sequence shown here is derived from an EMBL/GenBank/DDBJ whole genome shotgun (WGS) entry which is preliminary data.</text>
</comment>
<dbReference type="InterPro" id="IPR011009">
    <property type="entry name" value="Kinase-like_dom_sf"/>
</dbReference>
<organism evidence="3 4">
    <name type="scientific">Hydnum rufescens UP504</name>
    <dbReference type="NCBI Taxonomy" id="1448309"/>
    <lineage>
        <taxon>Eukaryota</taxon>
        <taxon>Fungi</taxon>
        <taxon>Dikarya</taxon>
        <taxon>Basidiomycota</taxon>
        <taxon>Agaricomycotina</taxon>
        <taxon>Agaricomycetes</taxon>
        <taxon>Cantharellales</taxon>
        <taxon>Hydnaceae</taxon>
        <taxon>Hydnum</taxon>
    </lineage>
</organism>
<accession>A0A9P6ATZ5</accession>
<dbReference type="AlphaFoldDB" id="A0A9P6ATZ5"/>
<evidence type="ECO:0000313" key="3">
    <source>
        <dbReference type="EMBL" id="KAF9511984.1"/>
    </source>
</evidence>
<sequence length="636" mass="72204">MSRSFSRSSVLNANSFGSLCEAEDPIAWSVTDFYREVMSPMSRLEPLLYADVTKVICYHQRSGVGHDFLIMCIRPRIGQEHFGERIWARCERHPGPVQGGLVRLSTSLPPALDTITLSFDRPKLNKYESEVIMESAFRNLQVLHVADLLRIIRSVSPTYGVASHNSWWFAVIAIGTLRVFGKDWTIQPRGEWVRHAIRALRRDTVKSSEEVTRLFVQAWNAGGQSESIPLTSDQAWGDQRHGLVLHRQVQPPRAPTFPTPIPDTVESSEEVTRRFVPAWSPGGQSEFIPLTSDQAWRDQHHGLVPIQEVPGASDMESEYKEPRSRSSLPPVGLQDTLPEPLCSVVLESPFPVRRGGYGAVFKGSWKSRPIALKLLGPNDRPETAHKRFKGEIDIWRKLRHENVLPFFGHYVGDYGAMYMISPWCQQGDINNYLLMFPETDREMLVLQLLHGLEYLHQSGVIHGDLRGANILISNDHEVWIADFGLSKHLDQSPTSTVNRGNVRWMAPELLEQEIPRGDLTPYTEATDIYSFAMTTIEIYTGLPPFPHLRHDVAAACHAEGDQAVPVKTAFRTVSMTRCGILSRNVGWRSQLVVFRHAMLRKDLRRTERKNCLSPCRYQSTFFFFNMLMSILLGVSR</sequence>
<proteinExistence type="predicted"/>
<dbReference type="SUPFAM" id="SSF56112">
    <property type="entry name" value="Protein kinase-like (PK-like)"/>
    <property type="match status" value="1"/>
</dbReference>
<dbReference type="OrthoDB" id="346907at2759"/>
<feature type="domain" description="Protein kinase" evidence="2">
    <location>
        <begin position="346"/>
        <end position="636"/>
    </location>
</feature>
<dbReference type="Pfam" id="PF00069">
    <property type="entry name" value="Pkinase"/>
    <property type="match status" value="1"/>
</dbReference>
<dbReference type="InterPro" id="IPR000719">
    <property type="entry name" value="Prot_kinase_dom"/>
</dbReference>
<dbReference type="PROSITE" id="PS00109">
    <property type="entry name" value="PROTEIN_KINASE_TYR"/>
    <property type="match status" value="1"/>
</dbReference>
<dbReference type="EMBL" id="MU128993">
    <property type="protein sequence ID" value="KAF9511984.1"/>
    <property type="molecule type" value="Genomic_DNA"/>
</dbReference>
<dbReference type="InterPro" id="IPR051681">
    <property type="entry name" value="Ser/Thr_Kinases-Pseudokinases"/>
</dbReference>
<protein>
    <recommendedName>
        <fullName evidence="2">Protein kinase domain-containing protein</fullName>
    </recommendedName>
</protein>
<dbReference type="Gene3D" id="1.10.510.10">
    <property type="entry name" value="Transferase(Phosphotransferase) domain 1"/>
    <property type="match status" value="1"/>
</dbReference>
<feature type="region of interest" description="Disordered" evidence="1">
    <location>
        <begin position="308"/>
        <end position="332"/>
    </location>
</feature>
<dbReference type="GO" id="GO:0005524">
    <property type="term" value="F:ATP binding"/>
    <property type="evidence" value="ECO:0007669"/>
    <property type="project" value="InterPro"/>
</dbReference>
<reference evidence="3" key="1">
    <citation type="journal article" date="2020" name="Nat. Commun.">
        <title>Large-scale genome sequencing of mycorrhizal fungi provides insights into the early evolution of symbiotic traits.</title>
        <authorList>
            <person name="Miyauchi S."/>
            <person name="Kiss E."/>
            <person name="Kuo A."/>
            <person name="Drula E."/>
            <person name="Kohler A."/>
            <person name="Sanchez-Garcia M."/>
            <person name="Morin E."/>
            <person name="Andreopoulos B."/>
            <person name="Barry K.W."/>
            <person name="Bonito G."/>
            <person name="Buee M."/>
            <person name="Carver A."/>
            <person name="Chen C."/>
            <person name="Cichocki N."/>
            <person name="Clum A."/>
            <person name="Culley D."/>
            <person name="Crous P.W."/>
            <person name="Fauchery L."/>
            <person name="Girlanda M."/>
            <person name="Hayes R.D."/>
            <person name="Keri Z."/>
            <person name="LaButti K."/>
            <person name="Lipzen A."/>
            <person name="Lombard V."/>
            <person name="Magnuson J."/>
            <person name="Maillard F."/>
            <person name="Murat C."/>
            <person name="Nolan M."/>
            <person name="Ohm R.A."/>
            <person name="Pangilinan J."/>
            <person name="Pereira M.F."/>
            <person name="Perotto S."/>
            <person name="Peter M."/>
            <person name="Pfister S."/>
            <person name="Riley R."/>
            <person name="Sitrit Y."/>
            <person name="Stielow J.B."/>
            <person name="Szollosi G."/>
            <person name="Zifcakova L."/>
            <person name="Stursova M."/>
            <person name="Spatafora J.W."/>
            <person name="Tedersoo L."/>
            <person name="Vaario L.M."/>
            <person name="Yamada A."/>
            <person name="Yan M."/>
            <person name="Wang P."/>
            <person name="Xu J."/>
            <person name="Bruns T."/>
            <person name="Baldrian P."/>
            <person name="Vilgalys R."/>
            <person name="Dunand C."/>
            <person name="Henrissat B."/>
            <person name="Grigoriev I.V."/>
            <person name="Hibbett D."/>
            <person name="Nagy L.G."/>
            <person name="Martin F.M."/>
        </authorList>
    </citation>
    <scope>NUCLEOTIDE SEQUENCE</scope>
    <source>
        <strain evidence="3">UP504</strain>
    </source>
</reference>
<gene>
    <name evidence="3" type="ORF">BS47DRAFT_1318665</name>
</gene>
<evidence type="ECO:0000256" key="1">
    <source>
        <dbReference type="SAM" id="MobiDB-lite"/>
    </source>
</evidence>
<dbReference type="PROSITE" id="PS50011">
    <property type="entry name" value="PROTEIN_KINASE_DOM"/>
    <property type="match status" value="1"/>
</dbReference>